<dbReference type="EMBL" id="CAXAMM010005469">
    <property type="protein sequence ID" value="CAK9007387.1"/>
    <property type="molecule type" value="Genomic_DNA"/>
</dbReference>
<feature type="non-terminal residue" evidence="1">
    <location>
        <position position="260"/>
    </location>
</feature>
<protein>
    <submittedName>
        <fullName evidence="1">Uncharacterized protein</fullName>
    </submittedName>
</protein>
<sequence length="260" mass="28554">MKPSLLLGACVLAQGYDEEPLRLVVSADLSRLYSPFGFKPKTALAVAYLLHEPDVQVVALAAGFSSSSFYARWFGTHPCQAAEQFLTELGKTKEVPVVCGSNTGFLDRGKPDVALAKLMEGGAHWLVLDSWATAAAVTLPSMSLHNRILSFLLPGPGLQYHGNSISHAMTRSIRDETMASSGLLLRTWQNSFLEDKPRLQLVGLSAGWRQDSLPRLNATCRGSWMAKHFDRGKLMNMVVEQSIRMMKLAVFEFVANLLEG</sequence>
<proteinExistence type="predicted"/>
<evidence type="ECO:0000313" key="1">
    <source>
        <dbReference type="EMBL" id="CAK9007387.1"/>
    </source>
</evidence>
<evidence type="ECO:0000313" key="2">
    <source>
        <dbReference type="Proteomes" id="UP001642464"/>
    </source>
</evidence>
<accession>A0ABP0IZ66</accession>
<gene>
    <name evidence="1" type="ORF">SCF082_LOCUS9440</name>
</gene>
<name>A0ABP0IZ66_9DINO</name>
<comment type="caution">
    <text evidence="1">The sequence shown here is derived from an EMBL/GenBank/DDBJ whole genome shotgun (WGS) entry which is preliminary data.</text>
</comment>
<reference evidence="1 2" key="1">
    <citation type="submission" date="2024-02" db="EMBL/GenBank/DDBJ databases">
        <authorList>
            <person name="Chen Y."/>
            <person name="Shah S."/>
            <person name="Dougan E. K."/>
            <person name="Thang M."/>
            <person name="Chan C."/>
        </authorList>
    </citation>
    <scope>NUCLEOTIDE SEQUENCE [LARGE SCALE GENOMIC DNA]</scope>
</reference>
<organism evidence="1 2">
    <name type="scientific">Durusdinium trenchii</name>
    <dbReference type="NCBI Taxonomy" id="1381693"/>
    <lineage>
        <taxon>Eukaryota</taxon>
        <taxon>Sar</taxon>
        <taxon>Alveolata</taxon>
        <taxon>Dinophyceae</taxon>
        <taxon>Suessiales</taxon>
        <taxon>Symbiodiniaceae</taxon>
        <taxon>Durusdinium</taxon>
    </lineage>
</organism>
<keyword evidence="2" id="KW-1185">Reference proteome</keyword>
<dbReference type="Proteomes" id="UP001642464">
    <property type="component" value="Unassembled WGS sequence"/>
</dbReference>